<evidence type="ECO:0000313" key="3">
    <source>
        <dbReference type="Proteomes" id="UP000471640"/>
    </source>
</evidence>
<evidence type="ECO:0000259" key="1">
    <source>
        <dbReference type="Pfam" id="PF14261"/>
    </source>
</evidence>
<dbReference type="Pfam" id="PF14261">
    <property type="entry name" value="DUF4351"/>
    <property type="match status" value="1"/>
</dbReference>
<protein>
    <submittedName>
        <fullName evidence="2">DUF4351 domain-containing protein</fullName>
    </submittedName>
</protein>
<comment type="caution">
    <text evidence="2">The sequence shown here is derived from an EMBL/GenBank/DDBJ whole genome shotgun (WGS) entry which is preliminary data.</text>
</comment>
<name>A0A6P1DVK3_9GAMM</name>
<dbReference type="EMBL" id="JAAIJR010000042">
    <property type="protein sequence ID" value="NEX21021.1"/>
    <property type="molecule type" value="Genomic_DNA"/>
</dbReference>
<dbReference type="PANTHER" id="PTHR35586">
    <property type="entry name" value="SLL1691 PROTEIN"/>
    <property type="match status" value="1"/>
</dbReference>
<evidence type="ECO:0000313" key="2">
    <source>
        <dbReference type="EMBL" id="NEX21021.1"/>
    </source>
</evidence>
<feature type="domain" description="DUF4351" evidence="1">
    <location>
        <begin position="29"/>
        <end position="83"/>
    </location>
</feature>
<gene>
    <name evidence="2" type="ORF">G3480_11975</name>
</gene>
<reference evidence="3" key="1">
    <citation type="journal article" date="2020" name="Microbiol. Resour. Announc.">
        <title>Draft Genome Sequences of Thiorhodococcus mannitoliphagus and Thiorhodococcus minor, Purple Sulfur Photosynthetic Bacteria in the Gammaproteobacterial Family Chromatiaceae.</title>
        <authorList>
            <person name="Aviles F.A."/>
            <person name="Meyer T.E."/>
            <person name="Kyndt J.A."/>
        </authorList>
    </citation>
    <scope>NUCLEOTIDE SEQUENCE [LARGE SCALE GENOMIC DNA]</scope>
    <source>
        <strain evidence="3">DSM 18266</strain>
    </source>
</reference>
<reference evidence="2 3" key="2">
    <citation type="submission" date="2020-02" db="EMBL/GenBank/DDBJ databases">
        <title>Genome sequences of Thiorhodococcus mannitoliphagus and Thiorhodococcus minor, purple sulfur photosynthetic bacteria in the gammaproteobacterial family, Chromatiaceae.</title>
        <authorList>
            <person name="Aviles F.A."/>
            <person name="Meyer T.E."/>
            <person name="Kyndt J.A."/>
        </authorList>
    </citation>
    <scope>NUCLEOTIDE SEQUENCE [LARGE SCALE GENOMIC DNA]</scope>
    <source>
        <strain evidence="2 3">DSM 18266</strain>
    </source>
</reference>
<keyword evidence="3" id="KW-1185">Reference proteome</keyword>
<dbReference type="AlphaFoldDB" id="A0A6P1DVK3"/>
<dbReference type="PANTHER" id="PTHR35586:SF1">
    <property type="entry name" value="SLL1691 PROTEIN"/>
    <property type="match status" value="1"/>
</dbReference>
<dbReference type="InterPro" id="IPR025587">
    <property type="entry name" value="DUF4351"/>
</dbReference>
<accession>A0A6P1DVK3</accession>
<organism evidence="2 3">
    <name type="scientific">Thiorhodococcus mannitoliphagus</name>
    <dbReference type="NCBI Taxonomy" id="329406"/>
    <lineage>
        <taxon>Bacteria</taxon>
        <taxon>Pseudomonadati</taxon>
        <taxon>Pseudomonadota</taxon>
        <taxon>Gammaproteobacteria</taxon>
        <taxon>Chromatiales</taxon>
        <taxon>Chromatiaceae</taxon>
        <taxon>Thiorhodococcus</taxon>
    </lineage>
</organism>
<dbReference type="Proteomes" id="UP000471640">
    <property type="component" value="Unassembled WGS sequence"/>
</dbReference>
<proteinExistence type="predicted"/>
<sequence length="88" mass="10387">MEWTEDWKRQGLEEGRRQGWQEGWQEGRQEGRQEGECSLLERQLIKRFGPLDVATRARLRAAGTEQLEAWAERILDANRLDDVFNTND</sequence>